<reference evidence="1" key="1">
    <citation type="submission" date="2015-04" db="UniProtKB">
        <authorList>
            <consortium name="EnsemblPlants"/>
        </authorList>
    </citation>
    <scope>IDENTIFICATION</scope>
</reference>
<dbReference type="STRING" id="40149.A0A0E0C9T7"/>
<dbReference type="AlphaFoldDB" id="A0A0E0C9T7"/>
<evidence type="ECO:0000313" key="2">
    <source>
        <dbReference type="Proteomes" id="UP000008021"/>
    </source>
</evidence>
<sequence length="73" mass="8078">MLLASCLRGHLLIETIRGHTSHALIKPRQSCVSGKKVVHCICIIFFGRPDNRETLKLTGRMAEHPGAGRHAVH</sequence>
<name>A0A0E0C9T7_9ORYZ</name>
<keyword evidence="2" id="KW-1185">Reference proteome</keyword>
<dbReference type="EnsemblPlants" id="OMERI01G33100.1">
    <property type="protein sequence ID" value="OMERI01G33100.1"/>
    <property type="gene ID" value="OMERI01G33100"/>
</dbReference>
<protein>
    <submittedName>
        <fullName evidence="1">Uncharacterized protein</fullName>
    </submittedName>
</protein>
<organism evidence="1">
    <name type="scientific">Oryza meridionalis</name>
    <dbReference type="NCBI Taxonomy" id="40149"/>
    <lineage>
        <taxon>Eukaryota</taxon>
        <taxon>Viridiplantae</taxon>
        <taxon>Streptophyta</taxon>
        <taxon>Embryophyta</taxon>
        <taxon>Tracheophyta</taxon>
        <taxon>Spermatophyta</taxon>
        <taxon>Magnoliopsida</taxon>
        <taxon>Liliopsida</taxon>
        <taxon>Poales</taxon>
        <taxon>Poaceae</taxon>
        <taxon>BOP clade</taxon>
        <taxon>Oryzoideae</taxon>
        <taxon>Oryzeae</taxon>
        <taxon>Oryzinae</taxon>
        <taxon>Oryza</taxon>
    </lineage>
</organism>
<proteinExistence type="predicted"/>
<reference evidence="1" key="2">
    <citation type="submission" date="2018-05" db="EMBL/GenBank/DDBJ databases">
        <title>OmerRS3 (Oryza meridionalis Reference Sequence Version 3).</title>
        <authorList>
            <person name="Zhang J."/>
            <person name="Kudrna D."/>
            <person name="Lee S."/>
            <person name="Talag J."/>
            <person name="Welchert J."/>
            <person name="Wing R.A."/>
        </authorList>
    </citation>
    <scope>NUCLEOTIDE SEQUENCE [LARGE SCALE GENOMIC DNA]</scope>
    <source>
        <strain evidence="1">cv. OR44</strain>
    </source>
</reference>
<dbReference type="Gramene" id="OMERI01G33100.1">
    <property type="protein sequence ID" value="OMERI01G33100.1"/>
    <property type="gene ID" value="OMERI01G33100"/>
</dbReference>
<evidence type="ECO:0000313" key="1">
    <source>
        <dbReference type="EnsemblPlants" id="OMERI01G33100.1"/>
    </source>
</evidence>
<accession>A0A0E0C9T7</accession>
<dbReference type="HOGENOM" id="CLU_2708934_0_0_1"/>
<dbReference type="Proteomes" id="UP000008021">
    <property type="component" value="Chromosome 1"/>
</dbReference>